<protein>
    <recommendedName>
        <fullName evidence="5">Secreted protein</fullName>
    </recommendedName>
</protein>
<evidence type="ECO:0000313" key="2">
    <source>
        <dbReference type="EMBL" id="KAF8424783.1"/>
    </source>
</evidence>
<reference evidence="2" key="2">
    <citation type="journal article" date="2020" name="Nat. Commun.">
        <title>Large-scale genome sequencing of mycorrhizal fungi provides insights into the early evolution of symbiotic traits.</title>
        <authorList>
            <person name="Miyauchi S."/>
            <person name="Kiss E."/>
            <person name="Kuo A."/>
            <person name="Drula E."/>
            <person name="Kohler A."/>
            <person name="Sanchez-Garcia M."/>
            <person name="Morin E."/>
            <person name="Andreopoulos B."/>
            <person name="Barry K.W."/>
            <person name="Bonito G."/>
            <person name="Buee M."/>
            <person name="Carver A."/>
            <person name="Chen C."/>
            <person name="Cichocki N."/>
            <person name="Clum A."/>
            <person name="Culley D."/>
            <person name="Crous P.W."/>
            <person name="Fauchery L."/>
            <person name="Girlanda M."/>
            <person name="Hayes R.D."/>
            <person name="Keri Z."/>
            <person name="LaButti K."/>
            <person name="Lipzen A."/>
            <person name="Lombard V."/>
            <person name="Magnuson J."/>
            <person name="Maillard F."/>
            <person name="Murat C."/>
            <person name="Nolan M."/>
            <person name="Ohm R.A."/>
            <person name="Pangilinan J."/>
            <person name="Pereira M.F."/>
            <person name="Perotto S."/>
            <person name="Peter M."/>
            <person name="Pfister S."/>
            <person name="Riley R."/>
            <person name="Sitrit Y."/>
            <person name="Stielow J.B."/>
            <person name="Szollosi G."/>
            <person name="Zifcakova L."/>
            <person name="Stursova M."/>
            <person name="Spatafora J.W."/>
            <person name="Tedersoo L."/>
            <person name="Vaario L.M."/>
            <person name="Yamada A."/>
            <person name="Yan M."/>
            <person name="Wang P."/>
            <person name="Xu J."/>
            <person name="Bruns T."/>
            <person name="Baldrian P."/>
            <person name="Vilgalys R."/>
            <person name="Dunand C."/>
            <person name="Henrissat B."/>
            <person name="Grigoriev I.V."/>
            <person name="Hibbett D."/>
            <person name="Nagy L.G."/>
            <person name="Martin F.M."/>
        </authorList>
    </citation>
    <scope>NUCLEOTIDE SEQUENCE</scope>
    <source>
        <strain evidence="2">BED1</strain>
    </source>
</reference>
<feature type="chain" id="PRO_5042441195" description="Secreted protein" evidence="1">
    <location>
        <begin position="23"/>
        <end position="72"/>
    </location>
</feature>
<keyword evidence="4" id="KW-1185">Reference proteome</keyword>
<evidence type="ECO:0000313" key="3">
    <source>
        <dbReference type="EMBL" id="KAF8432700.1"/>
    </source>
</evidence>
<accession>A0AAD4G738</accession>
<evidence type="ECO:0008006" key="5">
    <source>
        <dbReference type="Google" id="ProtNLM"/>
    </source>
</evidence>
<dbReference type="EMBL" id="WHUW01000101">
    <property type="protein sequence ID" value="KAF8424783.1"/>
    <property type="molecule type" value="Genomic_DNA"/>
</dbReference>
<dbReference type="Proteomes" id="UP001194468">
    <property type="component" value="Unassembled WGS sequence"/>
</dbReference>
<gene>
    <name evidence="3" type="ORF">L210DRAFT_3557635</name>
    <name evidence="2" type="ORF">L210DRAFT_3567908</name>
</gene>
<evidence type="ECO:0000256" key="1">
    <source>
        <dbReference type="SAM" id="SignalP"/>
    </source>
</evidence>
<comment type="caution">
    <text evidence="2">The sequence shown here is derived from an EMBL/GenBank/DDBJ whole genome shotgun (WGS) entry which is preliminary data.</text>
</comment>
<feature type="signal peptide" evidence="1">
    <location>
        <begin position="1"/>
        <end position="22"/>
    </location>
</feature>
<reference evidence="2" key="1">
    <citation type="submission" date="2019-10" db="EMBL/GenBank/DDBJ databases">
        <authorList>
            <consortium name="DOE Joint Genome Institute"/>
            <person name="Kuo A."/>
            <person name="Miyauchi S."/>
            <person name="Kiss E."/>
            <person name="Drula E."/>
            <person name="Kohler A."/>
            <person name="Sanchez-Garcia M."/>
            <person name="Andreopoulos B."/>
            <person name="Barry K.W."/>
            <person name="Bonito G."/>
            <person name="Buee M."/>
            <person name="Carver A."/>
            <person name="Chen C."/>
            <person name="Cichocki N."/>
            <person name="Clum A."/>
            <person name="Culley D."/>
            <person name="Crous P.W."/>
            <person name="Fauchery L."/>
            <person name="Girlanda M."/>
            <person name="Hayes R."/>
            <person name="Keri Z."/>
            <person name="LaButti K."/>
            <person name="Lipzen A."/>
            <person name="Lombard V."/>
            <person name="Magnuson J."/>
            <person name="Maillard F."/>
            <person name="Morin E."/>
            <person name="Murat C."/>
            <person name="Nolan M."/>
            <person name="Ohm R."/>
            <person name="Pangilinan J."/>
            <person name="Pereira M."/>
            <person name="Perotto S."/>
            <person name="Peter M."/>
            <person name="Riley R."/>
            <person name="Sitrit Y."/>
            <person name="Stielow B."/>
            <person name="Szollosi G."/>
            <person name="Zifcakova L."/>
            <person name="Stursova M."/>
            <person name="Spatafora J.W."/>
            <person name="Tedersoo L."/>
            <person name="Vaario L.-M."/>
            <person name="Yamada A."/>
            <person name="Yan M."/>
            <person name="Wang P."/>
            <person name="Xu J."/>
            <person name="Bruns T."/>
            <person name="Baldrian P."/>
            <person name="Vilgalys R."/>
            <person name="Henrissat B."/>
            <person name="Grigoriev I.V."/>
            <person name="Hibbett D."/>
            <person name="Nagy L.G."/>
            <person name="Martin F.M."/>
        </authorList>
    </citation>
    <scope>NUCLEOTIDE SEQUENCE</scope>
    <source>
        <strain evidence="2">BED1</strain>
    </source>
</reference>
<name>A0AAD4G738_BOLED</name>
<proteinExistence type="predicted"/>
<sequence length="72" mass="8013">MTWCVVVVGTPLQLCRLRVVIAVVNDSNPLARRFATGYNNGGSRQGYIDTSHPKSMIPAIRFTRDIKKGLRP</sequence>
<dbReference type="AlphaFoldDB" id="A0AAD4G738"/>
<keyword evidence="1" id="KW-0732">Signal</keyword>
<organism evidence="2 4">
    <name type="scientific">Boletus edulis BED1</name>
    <dbReference type="NCBI Taxonomy" id="1328754"/>
    <lineage>
        <taxon>Eukaryota</taxon>
        <taxon>Fungi</taxon>
        <taxon>Dikarya</taxon>
        <taxon>Basidiomycota</taxon>
        <taxon>Agaricomycotina</taxon>
        <taxon>Agaricomycetes</taxon>
        <taxon>Agaricomycetidae</taxon>
        <taxon>Boletales</taxon>
        <taxon>Boletineae</taxon>
        <taxon>Boletaceae</taxon>
        <taxon>Boletoideae</taxon>
        <taxon>Boletus</taxon>
    </lineage>
</organism>
<evidence type="ECO:0000313" key="4">
    <source>
        <dbReference type="Proteomes" id="UP001194468"/>
    </source>
</evidence>
<dbReference type="EMBL" id="WHUW01000038">
    <property type="protein sequence ID" value="KAF8432700.1"/>
    <property type="molecule type" value="Genomic_DNA"/>
</dbReference>